<evidence type="ECO:0000313" key="2">
    <source>
        <dbReference type="EMBL" id="KTD13000.1"/>
    </source>
</evidence>
<dbReference type="AlphaFoldDB" id="A0A0W0UYT0"/>
<keyword evidence="1" id="KW-0472">Membrane</keyword>
<dbReference type="Proteomes" id="UP000054715">
    <property type="component" value="Unassembled WGS sequence"/>
</dbReference>
<feature type="transmembrane region" description="Helical" evidence="1">
    <location>
        <begin position="109"/>
        <end position="130"/>
    </location>
</feature>
<sequence length="177" mass="19684">MASLPNKKISAIISSEIVLERVIAKLTEKTVARHDISVQGSPEKIAEKYGKPYVKPDEIQESITPPKTEHFLRDDFGWVIGFSFAIPVFIFVTIGVFLIGDVRSPSDNLFYGVLGAIIGAIAGALLAKFISQRQNKQIRRQERKGGFVLWITVTSEKQIKEALSILKGYHAREITVS</sequence>
<dbReference type="STRING" id="455.Ljam_0258"/>
<evidence type="ECO:0000256" key="1">
    <source>
        <dbReference type="SAM" id="Phobius"/>
    </source>
</evidence>
<gene>
    <name evidence="2" type="ORF">Ljam_0258</name>
</gene>
<organism evidence="2 3">
    <name type="scientific">Legionella jamestowniensis</name>
    <dbReference type="NCBI Taxonomy" id="455"/>
    <lineage>
        <taxon>Bacteria</taxon>
        <taxon>Pseudomonadati</taxon>
        <taxon>Pseudomonadota</taxon>
        <taxon>Gammaproteobacteria</taxon>
        <taxon>Legionellales</taxon>
        <taxon>Legionellaceae</taxon>
        <taxon>Legionella</taxon>
    </lineage>
</organism>
<accession>A0A0W0UYT0</accession>
<keyword evidence="1" id="KW-0812">Transmembrane</keyword>
<protein>
    <recommendedName>
        <fullName evidence="4">Transmembrane protein</fullName>
    </recommendedName>
</protein>
<reference evidence="2 3" key="1">
    <citation type="submission" date="2015-11" db="EMBL/GenBank/DDBJ databases">
        <title>Genomic analysis of 38 Legionella species identifies large and diverse effector repertoires.</title>
        <authorList>
            <person name="Burstein D."/>
            <person name="Amaro F."/>
            <person name="Zusman T."/>
            <person name="Lifshitz Z."/>
            <person name="Cohen O."/>
            <person name="Gilbert J.A."/>
            <person name="Pupko T."/>
            <person name="Shuman H.A."/>
            <person name="Segal G."/>
        </authorList>
    </citation>
    <scope>NUCLEOTIDE SEQUENCE [LARGE SCALE GENOMIC DNA]</scope>
    <source>
        <strain evidence="2 3">JA-26-G1-E2</strain>
    </source>
</reference>
<dbReference type="PATRIC" id="fig|455.5.peg.270"/>
<dbReference type="OrthoDB" id="5638044at2"/>
<keyword evidence="1" id="KW-1133">Transmembrane helix</keyword>
<dbReference type="RefSeq" id="WP_058448339.1">
    <property type="nucleotide sequence ID" value="NZ_CAAAJF010000014.1"/>
</dbReference>
<evidence type="ECO:0008006" key="4">
    <source>
        <dbReference type="Google" id="ProtNLM"/>
    </source>
</evidence>
<feature type="transmembrane region" description="Helical" evidence="1">
    <location>
        <begin position="76"/>
        <end position="97"/>
    </location>
</feature>
<evidence type="ECO:0000313" key="3">
    <source>
        <dbReference type="Proteomes" id="UP000054715"/>
    </source>
</evidence>
<name>A0A0W0UYT0_9GAMM</name>
<dbReference type="EMBL" id="LNYG01000004">
    <property type="protein sequence ID" value="KTD13000.1"/>
    <property type="molecule type" value="Genomic_DNA"/>
</dbReference>
<comment type="caution">
    <text evidence="2">The sequence shown here is derived from an EMBL/GenBank/DDBJ whole genome shotgun (WGS) entry which is preliminary data.</text>
</comment>
<proteinExistence type="predicted"/>